<evidence type="ECO:0000259" key="2">
    <source>
        <dbReference type="PROSITE" id="PS50144"/>
    </source>
</evidence>
<feature type="compositionally biased region" description="Polar residues" evidence="1">
    <location>
        <begin position="247"/>
        <end position="267"/>
    </location>
</feature>
<feature type="region of interest" description="Disordered" evidence="1">
    <location>
        <begin position="174"/>
        <end position="221"/>
    </location>
</feature>
<feature type="region of interest" description="Disordered" evidence="1">
    <location>
        <begin position="17"/>
        <end position="36"/>
    </location>
</feature>
<dbReference type="Gene3D" id="2.60.210.10">
    <property type="entry name" value="Apoptosis, Tumor Necrosis Factor Receptor Associated Protein 2, Chain A"/>
    <property type="match status" value="1"/>
</dbReference>
<evidence type="ECO:0000256" key="1">
    <source>
        <dbReference type="SAM" id="MobiDB-lite"/>
    </source>
</evidence>
<dbReference type="EMBL" id="BLXT01003960">
    <property type="protein sequence ID" value="GFO08491.1"/>
    <property type="molecule type" value="Genomic_DNA"/>
</dbReference>
<protein>
    <submittedName>
        <fullName evidence="3">Tnf receptor-associated factor 4</fullName>
    </submittedName>
</protein>
<dbReference type="AlphaFoldDB" id="A0AAV4APJ8"/>
<feature type="region of interest" description="Disordered" evidence="1">
    <location>
        <begin position="366"/>
        <end position="442"/>
    </location>
</feature>
<comment type="caution">
    <text evidence="3">The sequence shown here is derived from an EMBL/GenBank/DDBJ whole genome shotgun (WGS) entry which is preliminary data.</text>
</comment>
<feature type="region of interest" description="Disordered" evidence="1">
    <location>
        <begin position="87"/>
        <end position="118"/>
    </location>
</feature>
<keyword evidence="3" id="KW-0675">Receptor</keyword>
<reference evidence="3 4" key="1">
    <citation type="journal article" date="2021" name="Elife">
        <title>Chloroplast acquisition without the gene transfer in kleptoplastic sea slugs, Plakobranchus ocellatus.</title>
        <authorList>
            <person name="Maeda T."/>
            <person name="Takahashi S."/>
            <person name="Yoshida T."/>
            <person name="Shimamura S."/>
            <person name="Takaki Y."/>
            <person name="Nagai Y."/>
            <person name="Toyoda A."/>
            <person name="Suzuki Y."/>
            <person name="Arimoto A."/>
            <person name="Ishii H."/>
            <person name="Satoh N."/>
            <person name="Nishiyama T."/>
            <person name="Hasebe M."/>
            <person name="Maruyama T."/>
            <person name="Minagawa J."/>
            <person name="Obokata J."/>
            <person name="Shigenobu S."/>
        </authorList>
    </citation>
    <scope>NUCLEOTIDE SEQUENCE [LARGE SCALE GENOMIC DNA]</scope>
</reference>
<dbReference type="SUPFAM" id="SSF49599">
    <property type="entry name" value="TRAF domain-like"/>
    <property type="match status" value="1"/>
</dbReference>
<feature type="compositionally biased region" description="Basic and acidic residues" evidence="1">
    <location>
        <begin position="87"/>
        <end position="97"/>
    </location>
</feature>
<feature type="compositionally biased region" description="Polar residues" evidence="1">
    <location>
        <begin position="411"/>
        <end position="424"/>
    </location>
</feature>
<dbReference type="Pfam" id="PF22486">
    <property type="entry name" value="MATH_2"/>
    <property type="match status" value="1"/>
</dbReference>
<evidence type="ECO:0000313" key="4">
    <source>
        <dbReference type="Proteomes" id="UP000735302"/>
    </source>
</evidence>
<organism evidence="3 4">
    <name type="scientific">Plakobranchus ocellatus</name>
    <dbReference type="NCBI Taxonomy" id="259542"/>
    <lineage>
        <taxon>Eukaryota</taxon>
        <taxon>Metazoa</taxon>
        <taxon>Spiralia</taxon>
        <taxon>Lophotrochozoa</taxon>
        <taxon>Mollusca</taxon>
        <taxon>Gastropoda</taxon>
        <taxon>Heterobranchia</taxon>
        <taxon>Euthyneura</taxon>
        <taxon>Panpulmonata</taxon>
        <taxon>Sacoglossa</taxon>
        <taxon>Placobranchoidea</taxon>
        <taxon>Plakobranchidae</taxon>
        <taxon>Plakobranchus</taxon>
    </lineage>
</organism>
<dbReference type="InterPro" id="IPR002083">
    <property type="entry name" value="MATH/TRAF_dom"/>
</dbReference>
<sequence length="600" mass="68168">MAFQPQDDQAFRELNQLGIPRGESCSTVADSRPPSYNTVSIGSQLAHESAQRARAIQNAATDYKSIVSSGDRESVDVTERKQFLSAREEGRSRNADYDERDDDDDDEQSFYADAQTDDPNLSDILQIVRELQRQQEHLIAMHEDHDKKLEDLIRHKPVVNEKLQVIRKNSVRRLNENNNSRGATITTTTTTTNSNKNTYRNVGNNKTNTNNPRSRDGLEETRQLAVCAAQSSDEERQYANRRDAIHNPSTPSNDQVVPRKPSTSASRNESRPILDAFRKRLISDEQQNLYIQLERLYSNVHLLHLPSKTVQRLMEGSFAYATAGMTQAAPNRASLGVTELVEENAELKRKNSELQEELEKLRQEREAAAFDSRRIPPPLPPKPKQDIRPPIFGAASRGRPRWRAEREKQKPNTNKNLQAPSSNSPKHRFVAGRPTSPFQRPLCPPDIEIREIVVQHKIESYFQKLNEEKMSEGSKQVSSPFYTTLGGCRVQLEVFLNGNGTGFNRRMSLFIRVIPGDYDNFIKWPIKLHIRATLMNQNRGISQSVEDSGNEFKFSRPTGSSDTESDCWGLVEFVSHSMINQPGFIKDDAILLRCKISLMP</sequence>
<feature type="region of interest" description="Disordered" evidence="1">
    <location>
        <begin position="243"/>
        <end position="271"/>
    </location>
</feature>
<name>A0AAV4APJ8_9GAST</name>
<dbReference type="InterPro" id="IPR008974">
    <property type="entry name" value="TRAF-like"/>
</dbReference>
<feature type="domain" description="MATH" evidence="2">
    <location>
        <begin position="451"/>
        <end position="596"/>
    </location>
</feature>
<gene>
    <name evidence="3" type="ORF">PoB_003499600</name>
</gene>
<dbReference type="PANTHER" id="PTHR10131">
    <property type="entry name" value="TNF RECEPTOR ASSOCIATED FACTOR"/>
    <property type="match status" value="1"/>
</dbReference>
<feature type="compositionally biased region" description="Polar residues" evidence="1">
    <location>
        <begin position="24"/>
        <end position="36"/>
    </location>
</feature>
<dbReference type="PANTHER" id="PTHR10131:SF94">
    <property type="entry name" value="TNF RECEPTOR-ASSOCIATED FACTOR 4"/>
    <property type="match status" value="1"/>
</dbReference>
<proteinExistence type="predicted"/>
<keyword evidence="4" id="KW-1185">Reference proteome</keyword>
<accession>A0AAV4APJ8</accession>
<dbReference type="Proteomes" id="UP000735302">
    <property type="component" value="Unassembled WGS sequence"/>
</dbReference>
<feature type="compositionally biased region" description="Low complexity" evidence="1">
    <location>
        <begin position="184"/>
        <end position="211"/>
    </location>
</feature>
<feature type="compositionally biased region" description="Acidic residues" evidence="1">
    <location>
        <begin position="98"/>
        <end position="108"/>
    </location>
</feature>
<dbReference type="PROSITE" id="PS50144">
    <property type="entry name" value="MATH"/>
    <property type="match status" value="1"/>
</dbReference>
<evidence type="ECO:0000313" key="3">
    <source>
        <dbReference type="EMBL" id="GFO08491.1"/>
    </source>
</evidence>